<accession>A0A6A5KJA6</accession>
<evidence type="ECO:0008006" key="4">
    <source>
        <dbReference type="Google" id="ProtNLM"/>
    </source>
</evidence>
<name>A0A6A5KJA6_9PLEO</name>
<protein>
    <recommendedName>
        <fullName evidence="4">F-box domain-containing protein</fullName>
    </recommendedName>
</protein>
<sequence>MAASTIATSTAMPPSNPPRPSSPFFRLPRELRDTIYHHVFQHHRFLPASLTPQLNMHLRYPIAAPLSPTHSVFDGSDRRPHPWMLASKIVFHEALAQFVRRAEWSCYFGRGLRHRPHITPLVSLGRALEASRARPRRLELYVDLAYHSNVLDLAAWMRDVCWDDLTLVVDAMRDAHGGWEVVRFVVQSWRLDCPRDVHGNGKVESTFGFVREMFESVEVGRWELGITNLSRDRADVWVLLEWLGEEGGLVLRAHDRKKRVKRPDPKPEDDLLKLLPEGWVREREKCGDEYCGECYPVDVESGLSTDFPMKKTIGRKIGGSESNTAILAPRSITDNPHGTKSIMPLAWNRKRRKAVYGSAGSCHTISIKYRNPPTDKHSTASTIAFRFLSAQAAKKRLSRYSVEKILSMTWKTLLRWRINVPTKCLYILGALDPLDGDKLNAAADGLSGELNKLSGDVKG</sequence>
<feature type="region of interest" description="Disordered" evidence="1">
    <location>
        <begin position="1"/>
        <end position="23"/>
    </location>
</feature>
<organism evidence="2 3">
    <name type="scientific">Decorospora gaudefroyi</name>
    <dbReference type="NCBI Taxonomy" id="184978"/>
    <lineage>
        <taxon>Eukaryota</taxon>
        <taxon>Fungi</taxon>
        <taxon>Dikarya</taxon>
        <taxon>Ascomycota</taxon>
        <taxon>Pezizomycotina</taxon>
        <taxon>Dothideomycetes</taxon>
        <taxon>Pleosporomycetidae</taxon>
        <taxon>Pleosporales</taxon>
        <taxon>Pleosporineae</taxon>
        <taxon>Pleosporaceae</taxon>
        <taxon>Decorospora</taxon>
    </lineage>
</organism>
<dbReference type="EMBL" id="ML975301">
    <property type="protein sequence ID" value="KAF1834464.1"/>
    <property type="molecule type" value="Genomic_DNA"/>
</dbReference>
<evidence type="ECO:0000313" key="2">
    <source>
        <dbReference type="EMBL" id="KAF1834464.1"/>
    </source>
</evidence>
<gene>
    <name evidence="2" type="ORF">BDW02DRAFT_579537</name>
</gene>
<feature type="compositionally biased region" description="Low complexity" evidence="1">
    <location>
        <begin position="1"/>
        <end position="13"/>
    </location>
</feature>
<keyword evidence="3" id="KW-1185">Reference proteome</keyword>
<dbReference type="AlphaFoldDB" id="A0A6A5KJA6"/>
<dbReference type="Proteomes" id="UP000800040">
    <property type="component" value="Unassembled WGS sequence"/>
</dbReference>
<evidence type="ECO:0000313" key="3">
    <source>
        <dbReference type="Proteomes" id="UP000800040"/>
    </source>
</evidence>
<proteinExistence type="predicted"/>
<evidence type="ECO:0000256" key="1">
    <source>
        <dbReference type="SAM" id="MobiDB-lite"/>
    </source>
</evidence>
<dbReference type="OrthoDB" id="5587917at2759"/>
<reference evidence="2" key="1">
    <citation type="submission" date="2020-01" db="EMBL/GenBank/DDBJ databases">
        <authorList>
            <consortium name="DOE Joint Genome Institute"/>
            <person name="Haridas S."/>
            <person name="Albert R."/>
            <person name="Binder M."/>
            <person name="Bloem J."/>
            <person name="Labutti K."/>
            <person name="Salamov A."/>
            <person name="Andreopoulos B."/>
            <person name="Baker S.E."/>
            <person name="Barry K."/>
            <person name="Bills G."/>
            <person name="Bluhm B.H."/>
            <person name="Cannon C."/>
            <person name="Castanera R."/>
            <person name="Culley D.E."/>
            <person name="Daum C."/>
            <person name="Ezra D."/>
            <person name="Gonzalez J.B."/>
            <person name="Henrissat B."/>
            <person name="Kuo A."/>
            <person name="Liang C."/>
            <person name="Lipzen A."/>
            <person name="Lutzoni F."/>
            <person name="Magnuson J."/>
            <person name="Mondo S."/>
            <person name="Nolan M."/>
            <person name="Ohm R."/>
            <person name="Pangilinan J."/>
            <person name="Park H.-J."/>
            <person name="Ramirez L."/>
            <person name="Alfaro M."/>
            <person name="Sun H."/>
            <person name="Tritt A."/>
            <person name="Yoshinaga Y."/>
            <person name="Zwiers L.-H."/>
            <person name="Turgeon B.G."/>
            <person name="Goodwin S.B."/>
            <person name="Spatafora J.W."/>
            <person name="Crous P.W."/>
            <person name="Grigoriev I.V."/>
        </authorList>
    </citation>
    <scope>NUCLEOTIDE SEQUENCE</scope>
    <source>
        <strain evidence="2">P77</strain>
    </source>
</reference>